<keyword evidence="4" id="KW-0238">DNA-binding</keyword>
<dbReference type="GO" id="GO:0003677">
    <property type="term" value="F:DNA binding"/>
    <property type="evidence" value="ECO:0007669"/>
    <property type="project" value="UniProtKB-KW"/>
</dbReference>
<keyword evidence="5" id="KW-0804">Transcription</keyword>
<keyword evidence="3" id="KW-0805">Transcription regulation</keyword>
<dbReference type="GO" id="GO:0046872">
    <property type="term" value="F:metal ion binding"/>
    <property type="evidence" value="ECO:0007669"/>
    <property type="project" value="UniProtKB-KW"/>
</dbReference>
<dbReference type="AlphaFoldDB" id="A0A6H0Y2K5"/>
<dbReference type="PANTHER" id="PTHR36206:SF12">
    <property type="entry name" value="ASPERCRYPTIN BIOSYNTHESIS CLUSTER-SPECIFIC TRANSCRIPTION REGULATOR ATNN-RELATED"/>
    <property type="match status" value="1"/>
</dbReference>
<evidence type="ECO:0000256" key="3">
    <source>
        <dbReference type="ARBA" id="ARBA00023015"/>
    </source>
</evidence>
<sequence>MNAISTANHQAPRRRGRKRRGTPEAPCADCIQRASQSSGKGDVRFCNDCARALGHARRSLPEQTPKLQSTSGNRVMKRADYHRRATANSITAALKTASSQQTVRASRDRLVALPVIFDSLKHAADTLQPVEGRLSSLILDIESHDQATVTPFSQDAYRRNCRTWLSDWEKAFAAYLSQSIVIMTGEELKAAWTLKAHHLIAETFAAVQLTEAQLDWSVFTAGFVAVLQLATEVVKDLPSHHVPSTQSSRANSLDKFQSALPEISILDPVYEVQLRTTNLDLQDQARRLLRIIDPSRFEPNAQEPVAGILKVSSIGCIYCNQRSSELTEIWRV</sequence>
<protein>
    <submittedName>
        <fullName evidence="8">Uncharacterized protein</fullName>
    </submittedName>
</protein>
<dbReference type="OrthoDB" id="3172332at2759"/>
<dbReference type="PANTHER" id="PTHR36206">
    <property type="entry name" value="ASPERCRYPTIN BIOSYNTHESIS CLUSTER-SPECIFIC TRANSCRIPTION REGULATOR ATNN-RELATED"/>
    <property type="match status" value="1"/>
</dbReference>
<feature type="compositionally biased region" description="Basic residues" evidence="7">
    <location>
        <begin position="11"/>
        <end position="20"/>
    </location>
</feature>
<organism evidence="8 9">
    <name type="scientific">Peltaster fructicola</name>
    <dbReference type="NCBI Taxonomy" id="286661"/>
    <lineage>
        <taxon>Eukaryota</taxon>
        <taxon>Fungi</taxon>
        <taxon>Dikarya</taxon>
        <taxon>Ascomycota</taxon>
        <taxon>Pezizomycotina</taxon>
        <taxon>Dothideomycetes</taxon>
        <taxon>Dothideomycetes incertae sedis</taxon>
        <taxon>Peltaster</taxon>
    </lineage>
</organism>
<dbReference type="InterPro" id="IPR052360">
    <property type="entry name" value="Transcr_Regulatory_Proteins"/>
</dbReference>
<dbReference type="Proteomes" id="UP000503462">
    <property type="component" value="Chromosome 4"/>
</dbReference>
<dbReference type="EMBL" id="CP051142">
    <property type="protein sequence ID" value="QIX01155.1"/>
    <property type="molecule type" value="Genomic_DNA"/>
</dbReference>
<evidence type="ECO:0000256" key="6">
    <source>
        <dbReference type="ARBA" id="ARBA00023242"/>
    </source>
</evidence>
<feature type="region of interest" description="Disordered" evidence="7">
    <location>
        <begin position="1"/>
        <end position="26"/>
    </location>
</feature>
<gene>
    <name evidence="8" type="ORF">AMS68_006672</name>
</gene>
<accession>A0A6H0Y2K5</accession>
<evidence type="ECO:0000313" key="8">
    <source>
        <dbReference type="EMBL" id="QIX01155.1"/>
    </source>
</evidence>
<evidence type="ECO:0000256" key="5">
    <source>
        <dbReference type="ARBA" id="ARBA00023163"/>
    </source>
</evidence>
<keyword evidence="2" id="KW-0862">Zinc</keyword>
<evidence type="ECO:0000256" key="2">
    <source>
        <dbReference type="ARBA" id="ARBA00022833"/>
    </source>
</evidence>
<reference evidence="8 9" key="1">
    <citation type="journal article" date="2016" name="Sci. Rep.">
        <title>Peltaster fructicola genome reveals evolution from an invasive phytopathogen to an ectophytic parasite.</title>
        <authorList>
            <person name="Xu C."/>
            <person name="Chen H."/>
            <person name="Gleason M.L."/>
            <person name="Xu J.R."/>
            <person name="Liu H."/>
            <person name="Zhang R."/>
            <person name="Sun G."/>
        </authorList>
    </citation>
    <scope>NUCLEOTIDE SEQUENCE [LARGE SCALE GENOMIC DNA]</scope>
    <source>
        <strain evidence="8 9">LNHT1506</strain>
    </source>
</reference>
<evidence type="ECO:0000256" key="4">
    <source>
        <dbReference type="ARBA" id="ARBA00023125"/>
    </source>
</evidence>
<evidence type="ECO:0000313" key="9">
    <source>
        <dbReference type="Proteomes" id="UP000503462"/>
    </source>
</evidence>
<keyword evidence="1" id="KW-0479">Metal-binding</keyword>
<keyword evidence="6" id="KW-0539">Nucleus</keyword>
<keyword evidence="9" id="KW-1185">Reference proteome</keyword>
<proteinExistence type="predicted"/>
<evidence type="ECO:0000256" key="1">
    <source>
        <dbReference type="ARBA" id="ARBA00022723"/>
    </source>
</evidence>
<evidence type="ECO:0000256" key="7">
    <source>
        <dbReference type="SAM" id="MobiDB-lite"/>
    </source>
</evidence>
<name>A0A6H0Y2K5_9PEZI</name>